<evidence type="ECO:0000313" key="1">
    <source>
        <dbReference type="EMBL" id="MXV51706.1"/>
    </source>
</evidence>
<dbReference type="Proteomes" id="UP000466586">
    <property type="component" value="Unassembled WGS sequence"/>
</dbReference>
<keyword evidence="1" id="KW-0012">Acyltransferase</keyword>
<dbReference type="PANTHER" id="PTHR23416:SF78">
    <property type="entry name" value="LIPOPOLYSACCHARIDE BIOSYNTHESIS O-ACETYL TRANSFERASE WBBJ-RELATED"/>
    <property type="match status" value="1"/>
</dbReference>
<keyword evidence="2" id="KW-1185">Reference proteome</keyword>
<name>A0A7K1YAU9_9SPHI</name>
<accession>A0A7K1YAU9</accession>
<keyword evidence="1" id="KW-0808">Transferase</keyword>
<dbReference type="AlphaFoldDB" id="A0A7K1YAU9"/>
<dbReference type="PANTHER" id="PTHR23416">
    <property type="entry name" value="SIALIC ACID SYNTHASE-RELATED"/>
    <property type="match status" value="1"/>
</dbReference>
<dbReference type="GO" id="GO:0016746">
    <property type="term" value="F:acyltransferase activity"/>
    <property type="evidence" value="ECO:0007669"/>
    <property type="project" value="UniProtKB-KW"/>
</dbReference>
<gene>
    <name evidence="1" type="ORF">GS399_12045</name>
</gene>
<evidence type="ECO:0000313" key="2">
    <source>
        <dbReference type="Proteomes" id="UP000466586"/>
    </source>
</evidence>
<organism evidence="1 2">
    <name type="scientific">Hufsiella arboris</name>
    <dbReference type="NCBI Taxonomy" id="2695275"/>
    <lineage>
        <taxon>Bacteria</taxon>
        <taxon>Pseudomonadati</taxon>
        <taxon>Bacteroidota</taxon>
        <taxon>Sphingobacteriia</taxon>
        <taxon>Sphingobacteriales</taxon>
        <taxon>Sphingobacteriaceae</taxon>
        <taxon>Hufsiella</taxon>
    </lineage>
</organism>
<dbReference type="RefSeq" id="WP_160844888.1">
    <property type="nucleotide sequence ID" value="NZ_WVHT01000005.1"/>
</dbReference>
<reference evidence="1 2" key="1">
    <citation type="submission" date="2019-11" db="EMBL/GenBank/DDBJ databases">
        <title>Pedobacter sp. HMF7647 Genome sequencing and assembly.</title>
        <authorList>
            <person name="Kang H."/>
            <person name="Kim H."/>
            <person name="Joh K."/>
        </authorList>
    </citation>
    <scope>NUCLEOTIDE SEQUENCE [LARGE SCALE GENOMIC DNA]</scope>
    <source>
        <strain evidence="1 2">HMF7647</strain>
    </source>
</reference>
<dbReference type="Pfam" id="PF00132">
    <property type="entry name" value="Hexapep"/>
    <property type="match status" value="1"/>
</dbReference>
<dbReference type="SUPFAM" id="SSF51161">
    <property type="entry name" value="Trimeric LpxA-like enzymes"/>
    <property type="match status" value="1"/>
</dbReference>
<proteinExistence type="predicted"/>
<dbReference type="Gene3D" id="2.160.10.10">
    <property type="entry name" value="Hexapeptide repeat proteins"/>
    <property type="match status" value="1"/>
</dbReference>
<protein>
    <submittedName>
        <fullName evidence="1">Acyltransferase</fullName>
    </submittedName>
</protein>
<dbReference type="InterPro" id="IPR001451">
    <property type="entry name" value="Hexapep"/>
</dbReference>
<dbReference type="InterPro" id="IPR011004">
    <property type="entry name" value="Trimer_LpxA-like_sf"/>
</dbReference>
<dbReference type="EMBL" id="WVHT01000005">
    <property type="protein sequence ID" value="MXV51706.1"/>
    <property type="molecule type" value="Genomic_DNA"/>
</dbReference>
<sequence>MTISFIKEIIRNTIFRVSYVLGIVCSRIFTFEINWYRQEILIRIYSGWYSTQIGSHGRNIRICYPITSSGLKHVSIGDNFVSGPRLRIDAIEQFLDNDFTPVIQIGNDVTINADCHIGCINEIKIGDGTLIASKVLIIDHFHGNLDFSDLDRRPMSRTLKSKGKILIGNNVWIGEGCIILPGVFIGDNCIIGANSVVTKSFKADLIIGGNPAKIIRQI</sequence>
<dbReference type="CDD" id="cd04647">
    <property type="entry name" value="LbH_MAT_like"/>
    <property type="match status" value="1"/>
</dbReference>
<comment type="caution">
    <text evidence="1">The sequence shown here is derived from an EMBL/GenBank/DDBJ whole genome shotgun (WGS) entry which is preliminary data.</text>
</comment>
<dbReference type="InterPro" id="IPR051159">
    <property type="entry name" value="Hexapeptide_acetyltransf"/>
</dbReference>